<dbReference type="Pfam" id="PF03626">
    <property type="entry name" value="COX4_pro"/>
    <property type="match status" value="1"/>
</dbReference>
<feature type="transmembrane region" description="Helical" evidence="6">
    <location>
        <begin position="55"/>
        <end position="75"/>
    </location>
</feature>
<dbReference type="InterPro" id="IPR005171">
    <property type="entry name" value="Cyt_c_oxidase_su4_prok"/>
</dbReference>
<evidence type="ECO:0000256" key="2">
    <source>
        <dbReference type="ARBA" id="ARBA00022475"/>
    </source>
</evidence>
<organism evidence="7 8">
    <name type="scientific">Paracoccus marinaquae</name>
    <dbReference type="NCBI Taxonomy" id="2841926"/>
    <lineage>
        <taxon>Bacteria</taxon>
        <taxon>Pseudomonadati</taxon>
        <taxon>Pseudomonadota</taxon>
        <taxon>Alphaproteobacteria</taxon>
        <taxon>Rhodobacterales</taxon>
        <taxon>Paracoccaceae</taxon>
        <taxon>Paracoccus</taxon>
    </lineage>
</organism>
<keyword evidence="8" id="KW-1185">Reference proteome</keyword>
<dbReference type="RefSeq" id="WP_216033255.1">
    <property type="nucleotide sequence ID" value="NZ_JAHKNG010000016.1"/>
</dbReference>
<sequence length="81" mass="8662">MDKLTRTWLTLIALILATVSLAPFGGRIASAGLLALAFLKARTILGRFLHLDGAPGWLSVATVPLAIWLIVLWGLNAVALR</sequence>
<evidence type="ECO:0000256" key="5">
    <source>
        <dbReference type="ARBA" id="ARBA00023136"/>
    </source>
</evidence>
<evidence type="ECO:0000256" key="1">
    <source>
        <dbReference type="ARBA" id="ARBA00004651"/>
    </source>
</evidence>
<comment type="subcellular location">
    <subcellularLocation>
        <location evidence="1">Cell membrane</location>
        <topology evidence="1">Multi-pass membrane protein</topology>
    </subcellularLocation>
</comment>
<dbReference type="EMBL" id="JAHKNG010000016">
    <property type="protein sequence ID" value="MBU3030575.1"/>
    <property type="molecule type" value="Genomic_DNA"/>
</dbReference>
<evidence type="ECO:0000313" key="8">
    <source>
        <dbReference type="Proteomes" id="UP001166191"/>
    </source>
</evidence>
<reference evidence="7" key="1">
    <citation type="submission" date="2021-06" db="EMBL/GenBank/DDBJ databases">
        <title>Paracoccus bacterium XHP0099 sp. nov., isolated from the surface waters of the Yellow Sea.</title>
        <authorList>
            <person name="Xue H."/>
            <person name="Zhang D."/>
        </authorList>
    </citation>
    <scope>NUCLEOTIDE SEQUENCE</scope>
    <source>
        <strain evidence="7">XHP0099</strain>
    </source>
</reference>
<gene>
    <name evidence="7" type="ORF">KNW02_10655</name>
</gene>
<proteinExistence type="predicted"/>
<comment type="caution">
    <text evidence="7">The sequence shown here is derived from an EMBL/GenBank/DDBJ whole genome shotgun (WGS) entry which is preliminary data.</text>
</comment>
<dbReference type="Proteomes" id="UP001166191">
    <property type="component" value="Unassembled WGS sequence"/>
</dbReference>
<accession>A0ABS6AJ02</accession>
<evidence type="ECO:0000256" key="3">
    <source>
        <dbReference type="ARBA" id="ARBA00022692"/>
    </source>
</evidence>
<name>A0ABS6AJ02_9RHOB</name>
<keyword evidence="2" id="KW-1003">Cell membrane</keyword>
<keyword evidence="3 6" id="KW-0812">Transmembrane</keyword>
<keyword evidence="5 6" id="KW-0472">Membrane</keyword>
<evidence type="ECO:0000256" key="4">
    <source>
        <dbReference type="ARBA" id="ARBA00022989"/>
    </source>
</evidence>
<protein>
    <submittedName>
        <fullName evidence="7">Cytochrome C oxidase subunit IV family protein</fullName>
    </submittedName>
</protein>
<keyword evidence="4 6" id="KW-1133">Transmembrane helix</keyword>
<evidence type="ECO:0000313" key="7">
    <source>
        <dbReference type="EMBL" id="MBU3030575.1"/>
    </source>
</evidence>
<evidence type="ECO:0000256" key="6">
    <source>
        <dbReference type="SAM" id="Phobius"/>
    </source>
</evidence>